<dbReference type="GO" id="GO:0009423">
    <property type="term" value="P:chorismate biosynthetic process"/>
    <property type="evidence" value="ECO:0007669"/>
    <property type="project" value="UniProtKB-UniPathway"/>
</dbReference>
<evidence type="ECO:0000256" key="1">
    <source>
        <dbReference type="ARBA" id="ARBA00008911"/>
    </source>
</evidence>
<dbReference type="EC" id="2.5.1.54" evidence="4"/>
<keyword evidence="2 4" id="KW-0808">Transferase</keyword>
<dbReference type="PANTHER" id="PTHR21337">
    <property type="entry name" value="PHOSPHO-2-DEHYDRO-3-DEOXYHEPTONATE ALDOLASE 1, 2"/>
    <property type="match status" value="1"/>
</dbReference>
<keyword evidence="4" id="KW-0057">Aromatic amino acid biosynthesis</keyword>
<organism evidence="6 7">
    <name type="scientific">Streptomyces angustmyceticus</name>
    <dbReference type="NCBI Taxonomy" id="285578"/>
    <lineage>
        <taxon>Bacteria</taxon>
        <taxon>Bacillati</taxon>
        <taxon>Actinomycetota</taxon>
        <taxon>Actinomycetes</taxon>
        <taxon>Kitasatosporales</taxon>
        <taxon>Streptomycetaceae</taxon>
        <taxon>Streptomyces</taxon>
    </lineage>
</organism>
<keyword evidence="3" id="KW-0170">Cobalt</keyword>
<dbReference type="GO" id="GO:0008652">
    <property type="term" value="P:amino acid biosynthetic process"/>
    <property type="evidence" value="ECO:0007669"/>
    <property type="project" value="UniProtKB-KW"/>
</dbReference>
<evidence type="ECO:0000256" key="4">
    <source>
        <dbReference type="RuleBase" id="RU363071"/>
    </source>
</evidence>
<feature type="binding site" evidence="3">
    <location>
        <position position="323"/>
    </location>
    <ligand>
        <name>Mn(2+)</name>
        <dbReference type="ChEBI" id="CHEBI:29035"/>
    </ligand>
</feature>
<feature type="compositionally biased region" description="Low complexity" evidence="5">
    <location>
        <begin position="33"/>
        <end position="42"/>
    </location>
</feature>
<comment type="cofactor">
    <cofactor evidence="3">
        <name>Mn(2+)</name>
        <dbReference type="ChEBI" id="CHEBI:29035"/>
    </cofactor>
    <cofactor evidence="3">
        <name>Co(2+)</name>
        <dbReference type="ChEBI" id="CHEBI:48828"/>
    </cofactor>
    <cofactor evidence="3">
        <name>Cd(2+)</name>
        <dbReference type="ChEBI" id="CHEBI:48775"/>
    </cofactor>
    <text evidence="3">Binds 1 divalent cation per subunit. The enzyme is active with manganese, cobalt or cadmium ions.</text>
</comment>
<keyword evidence="3" id="KW-0464">Manganese</keyword>
<comment type="pathway">
    <text evidence="4">Metabolic intermediate biosynthesis; chorismate biosynthesis; chorismate from D-erythrose 4-phosphate and phosphoenolpyruvate: step 1/7.</text>
</comment>
<reference evidence="6 7" key="1">
    <citation type="submission" date="2019-10" db="EMBL/GenBank/DDBJ databases">
        <title>Whole genome shotgun sequence of Streptomyces angustmyceticus NBRC 3934.</title>
        <authorList>
            <person name="Hosoyama A."/>
            <person name="Ichikawa N."/>
            <person name="Kimura A."/>
            <person name="Kitahashi Y."/>
            <person name="Komaki H."/>
            <person name="Uohara A."/>
        </authorList>
    </citation>
    <scope>NUCLEOTIDE SEQUENCE [LARGE SCALE GENOMIC DNA]</scope>
    <source>
        <strain evidence="6 7">NBRC 3934</strain>
    </source>
</reference>
<protein>
    <recommendedName>
        <fullName evidence="4">Phospho-2-dehydro-3-deoxyheptonate aldolase</fullName>
        <ecNumber evidence="4">2.5.1.54</ecNumber>
    </recommendedName>
</protein>
<keyword evidence="7" id="KW-1185">Reference proteome</keyword>
<keyword evidence="4" id="KW-0028">Amino-acid biosynthesis</keyword>
<dbReference type="PANTHER" id="PTHR21337:SF0">
    <property type="entry name" value="PHOSPHO-2-DEHYDRO-3-DEOXYHEPTONATE ALDOLASE"/>
    <property type="match status" value="1"/>
</dbReference>
<dbReference type="Pfam" id="PF01474">
    <property type="entry name" value="DAHP_synth_2"/>
    <property type="match status" value="2"/>
</dbReference>
<sequence length="417" mass="45723">MARLMPISTRIGEQRSHARERTTLKTSPTAGSPPAAQQPDWPDPVTALAVRRRLSALPALVGADETRDLLVRMAQVQRGEAFLLQAGACAEPFGRHAVRGAESDHRLIGRMADAVTARLKLPAVAVGRVAGQFAKPRSQPVETVDGTVLPIFRGLLVNGTEPDARSRRADPFRMLAAYQTARMVLDRLHRLDAATGRDRVWASHEALVLDYEEPLTRFDPVTGEWFAGSTHLPWIGERTRQPDWAHVALLSAVINPVACKVGAGIRSEDLLELCERLDPDRRPGRLTLVVRLGARRVRERLPELVEVTRRSGHPVTWVCDPMHGNTVVTSDGIKTRHTKDVLDELTGFFEVLGRAGQWPGGVHLEVTGDQVTECVGPGGPDNERDVAIGYRSLCDPRLNATQAMHVTEAVADLAARH</sequence>
<feature type="binding site" evidence="3">
    <location>
        <position position="395"/>
    </location>
    <ligand>
        <name>Mn(2+)</name>
        <dbReference type="ChEBI" id="CHEBI:29035"/>
    </ligand>
</feature>
<evidence type="ECO:0000313" key="7">
    <source>
        <dbReference type="Proteomes" id="UP000325598"/>
    </source>
</evidence>
<feature type="compositionally biased region" description="Basic and acidic residues" evidence="5">
    <location>
        <begin position="12"/>
        <end position="23"/>
    </location>
</feature>
<dbReference type="AlphaFoldDB" id="A0A5J4LQW2"/>
<evidence type="ECO:0000256" key="3">
    <source>
        <dbReference type="PIRSR" id="PIRSR602480-1"/>
    </source>
</evidence>
<gene>
    <name evidence="6" type="ORF">San01_64540</name>
</gene>
<feature type="binding site" evidence="3">
    <location>
        <position position="89"/>
    </location>
    <ligand>
        <name>Mn(2+)</name>
        <dbReference type="ChEBI" id="CHEBI:29035"/>
    </ligand>
</feature>
<feature type="binding site" evidence="3">
    <location>
        <begin position="237"/>
        <end position="238"/>
    </location>
    <ligand>
        <name>phosphoenolpyruvate</name>
        <dbReference type="ChEBI" id="CHEBI:58702"/>
    </ligand>
</feature>
<dbReference type="GO" id="GO:0009073">
    <property type="term" value="P:aromatic amino acid family biosynthetic process"/>
    <property type="evidence" value="ECO:0007669"/>
    <property type="project" value="UniProtKB-KW"/>
</dbReference>
<proteinExistence type="inferred from homology"/>
<comment type="caution">
    <text evidence="6">The sequence shown here is derived from an EMBL/GenBank/DDBJ whole genome shotgun (WGS) entry which is preliminary data.</text>
</comment>
<feature type="region of interest" description="Disordered" evidence="5">
    <location>
        <begin position="1"/>
        <end position="42"/>
    </location>
</feature>
<comment type="catalytic activity">
    <reaction evidence="4">
        <text>D-erythrose 4-phosphate + phosphoenolpyruvate + H2O = 7-phospho-2-dehydro-3-deoxy-D-arabino-heptonate + phosphate</text>
        <dbReference type="Rhea" id="RHEA:14717"/>
        <dbReference type="ChEBI" id="CHEBI:15377"/>
        <dbReference type="ChEBI" id="CHEBI:16897"/>
        <dbReference type="ChEBI" id="CHEBI:43474"/>
        <dbReference type="ChEBI" id="CHEBI:58394"/>
        <dbReference type="ChEBI" id="CHEBI:58702"/>
        <dbReference type="EC" id="2.5.1.54"/>
    </reaction>
</comment>
<feature type="binding site" evidence="3">
    <location>
        <position position="128"/>
    </location>
    <ligand>
        <name>phosphoenolpyruvate</name>
        <dbReference type="ChEBI" id="CHEBI:58702"/>
    </ligand>
</feature>
<dbReference type="Gene3D" id="3.20.20.70">
    <property type="entry name" value="Aldolase class I"/>
    <property type="match status" value="1"/>
</dbReference>
<dbReference type="SUPFAM" id="SSF51569">
    <property type="entry name" value="Aldolase"/>
    <property type="match status" value="1"/>
</dbReference>
<evidence type="ECO:0000256" key="5">
    <source>
        <dbReference type="SAM" id="MobiDB-lite"/>
    </source>
</evidence>
<feature type="binding site" evidence="3">
    <location>
        <position position="260"/>
    </location>
    <ligand>
        <name>phosphoenolpyruvate</name>
        <dbReference type="ChEBI" id="CHEBI:58702"/>
    </ligand>
</feature>
<dbReference type="GO" id="GO:0003849">
    <property type="term" value="F:3-deoxy-7-phosphoheptulonate synthase activity"/>
    <property type="evidence" value="ECO:0007669"/>
    <property type="project" value="UniProtKB-EC"/>
</dbReference>
<comment type="similarity">
    <text evidence="1 4">Belongs to the class-II DAHP synthase family.</text>
</comment>
<dbReference type="EMBL" id="BLAG01000023">
    <property type="protein sequence ID" value="GES33966.1"/>
    <property type="molecule type" value="Genomic_DNA"/>
</dbReference>
<evidence type="ECO:0000256" key="2">
    <source>
        <dbReference type="ARBA" id="ARBA00022679"/>
    </source>
</evidence>
<dbReference type="Proteomes" id="UP000325598">
    <property type="component" value="Unassembled WGS sequence"/>
</dbReference>
<evidence type="ECO:0000313" key="6">
    <source>
        <dbReference type="EMBL" id="GES33966.1"/>
    </source>
</evidence>
<feature type="binding site" evidence="3">
    <location>
        <position position="291"/>
    </location>
    <ligand>
        <name>phosphoenolpyruvate</name>
        <dbReference type="ChEBI" id="CHEBI:58702"/>
    </ligand>
</feature>
<name>A0A5J4LQW2_9ACTN</name>
<keyword evidence="3" id="KW-0104">Cadmium</keyword>
<dbReference type="InterPro" id="IPR002480">
    <property type="entry name" value="DAHP_synth_2"/>
</dbReference>
<feature type="binding site" evidence="3">
    <location>
        <position position="365"/>
    </location>
    <ligand>
        <name>Mn(2+)</name>
        <dbReference type="ChEBI" id="CHEBI:29035"/>
    </ligand>
</feature>
<accession>A0A5J4LQW2</accession>
<dbReference type="InterPro" id="IPR013785">
    <property type="entry name" value="Aldolase_TIM"/>
</dbReference>
<dbReference type="UniPathway" id="UPA00053">
    <property type="reaction ID" value="UER00084"/>
</dbReference>